<gene>
    <name evidence="2" type="ORF">MNQ99_14340</name>
</gene>
<evidence type="ECO:0000313" key="3">
    <source>
        <dbReference type="Proteomes" id="UP000829069"/>
    </source>
</evidence>
<name>A0ABY3WBK6_9MICC</name>
<dbReference type="EMBL" id="CP093326">
    <property type="protein sequence ID" value="UNK45109.1"/>
    <property type="molecule type" value="Genomic_DNA"/>
</dbReference>
<dbReference type="Gene3D" id="1.10.150.320">
    <property type="entry name" value="Photosystem II 12 kDa extrinsic protein"/>
    <property type="match status" value="1"/>
</dbReference>
<evidence type="ECO:0000313" key="2">
    <source>
        <dbReference type="EMBL" id="UNK45109.1"/>
    </source>
</evidence>
<dbReference type="PANTHER" id="PTHR21180">
    <property type="entry name" value="ENDONUCLEASE/EXONUCLEASE/PHOSPHATASE FAMILY DOMAIN-CONTAINING PROTEIN 1"/>
    <property type="match status" value="1"/>
</dbReference>
<dbReference type="InterPro" id="IPR051675">
    <property type="entry name" value="Endo/Exo/Phosphatase_dom_1"/>
</dbReference>
<dbReference type="Pfam" id="PF12836">
    <property type="entry name" value="HHH_3"/>
    <property type="match status" value="1"/>
</dbReference>
<feature type="transmembrane region" description="Helical" evidence="1">
    <location>
        <begin position="20"/>
        <end position="47"/>
    </location>
</feature>
<protein>
    <submittedName>
        <fullName evidence="2">Helix-hairpin-helix domain-containing protein</fullName>
    </submittedName>
</protein>
<feature type="transmembrane region" description="Helical" evidence="1">
    <location>
        <begin position="54"/>
        <end position="71"/>
    </location>
</feature>
<proteinExistence type="predicted"/>
<organism evidence="2 3">
    <name type="scientific">Arthrobacter sulfonylureivorans</name>
    <dbReference type="NCBI Taxonomy" id="2486855"/>
    <lineage>
        <taxon>Bacteria</taxon>
        <taxon>Bacillati</taxon>
        <taxon>Actinomycetota</taxon>
        <taxon>Actinomycetes</taxon>
        <taxon>Micrococcales</taxon>
        <taxon>Micrococcaceae</taxon>
        <taxon>Arthrobacter</taxon>
    </lineage>
</organism>
<keyword evidence="1" id="KW-0812">Transmembrane</keyword>
<keyword evidence="1" id="KW-0472">Membrane</keyword>
<dbReference type="InterPro" id="IPR010994">
    <property type="entry name" value="RuvA_2-like"/>
</dbReference>
<keyword evidence="3" id="KW-1185">Reference proteome</keyword>
<dbReference type="RefSeq" id="WP_127512033.1">
    <property type="nucleotide sequence ID" value="NZ_CP093326.1"/>
</dbReference>
<sequence>MSAADHYPATTGRTGRPPVLWLVAGSLWLLLALLGAGFLGWAGFLVIGLLARRAAWLSAAGLYLVVLLVSLTMNPEAGGTARILLWTISSLHALGINPAWLRNRWELASRSSGTAWSALIRRTPADVGTETTTARPTARAIFGRGSRTAAAFPSGTAPAPRPTGRTAEFLNDPGLDASNYYARATVSPAAGSSRPAADPVDVNSASAAALQKLNGISRHKARKAVRLRNERGPFRSVEDFGTALGISQPDLVVLRPHLACKLPPAQPVSFGRSVDY</sequence>
<dbReference type="SUPFAM" id="SSF47781">
    <property type="entry name" value="RuvA domain 2-like"/>
    <property type="match status" value="1"/>
</dbReference>
<dbReference type="PANTHER" id="PTHR21180:SF32">
    <property type="entry name" value="ENDONUCLEASE_EXONUCLEASE_PHOSPHATASE FAMILY DOMAIN-CONTAINING PROTEIN 1"/>
    <property type="match status" value="1"/>
</dbReference>
<reference evidence="2 3" key="1">
    <citation type="submission" date="2022-03" db="EMBL/GenBank/DDBJ databases">
        <title>Isotopic signatures of nitrous oxide derived from detoxification processes.</title>
        <authorList>
            <person name="Behrendt U."/>
            <person name="Buchen C."/>
            <person name="Well R."/>
            <person name="Ulrich A."/>
            <person name="Rohe L."/>
            <person name="Kolb S."/>
            <person name="Schloter M."/>
            <person name="Horn M.A."/>
            <person name="Augustin J."/>
        </authorList>
    </citation>
    <scope>NUCLEOTIDE SEQUENCE [LARGE SCALE GENOMIC DNA]</scope>
    <source>
        <strain evidence="2 3">S4-C24</strain>
    </source>
</reference>
<keyword evidence="1" id="KW-1133">Transmembrane helix</keyword>
<evidence type="ECO:0000256" key="1">
    <source>
        <dbReference type="SAM" id="Phobius"/>
    </source>
</evidence>
<feature type="transmembrane region" description="Helical" evidence="1">
    <location>
        <begin position="83"/>
        <end position="101"/>
    </location>
</feature>
<dbReference type="Proteomes" id="UP000829069">
    <property type="component" value="Chromosome"/>
</dbReference>
<accession>A0ABY3WBK6</accession>